<comment type="caution">
    <text evidence="1">The sequence shown here is derived from an EMBL/GenBank/DDBJ whole genome shotgun (WGS) entry which is preliminary data.</text>
</comment>
<evidence type="ECO:0000313" key="1">
    <source>
        <dbReference type="EMBL" id="KRZ01144.1"/>
    </source>
</evidence>
<dbReference type="AlphaFoldDB" id="A0A0V1GS46"/>
<organism evidence="1 2">
    <name type="scientific">Trichinella zimbabwensis</name>
    <dbReference type="NCBI Taxonomy" id="268475"/>
    <lineage>
        <taxon>Eukaryota</taxon>
        <taxon>Metazoa</taxon>
        <taxon>Ecdysozoa</taxon>
        <taxon>Nematoda</taxon>
        <taxon>Enoplea</taxon>
        <taxon>Dorylaimia</taxon>
        <taxon>Trichinellida</taxon>
        <taxon>Trichinellidae</taxon>
        <taxon>Trichinella</taxon>
    </lineage>
</organism>
<protein>
    <submittedName>
        <fullName evidence="1">Uncharacterized protein</fullName>
    </submittedName>
</protein>
<accession>A0A0V1GS46</accession>
<name>A0A0V1GS46_9BILA</name>
<dbReference type="Proteomes" id="UP000055024">
    <property type="component" value="Unassembled WGS sequence"/>
</dbReference>
<evidence type="ECO:0000313" key="2">
    <source>
        <dbReference type="Proteomes" id="UP000055024"/>
    </source>
</evidence>
<keyword evidence="2" id="KW-1185">Reference proteome</keyword>
<gene>
    <name evidence="1" type="ORF">T11_7</name>
</gene>
<sequence>MSMLVVASRIKKVLLQRYVLPSIEHILSPKFLNFKYLSFGNPEAGRMLPAGYDLDSLVIYDKDRVKKFNIYIAYTIEYVHVQNNISMFLPKHQIRLEYQIQFCYLVTITAQMRHKYFVHNSAMLQWYFRDLHIVASHLSTFQSIFEIADQKTVERCDATMCKSYKNKYEKLVALTSSYKKLRASQELKDYKECIERCDAKLNGQQPEMKNENTHYKEKF</sequence>
<reference evidence="1 2" key="1">
    <citation type="submission" date="2015-01" db="EMBL/GenBank/DDBJ databases">
        <title>Evolution of Trichinella species and genotypes.</title>
        <authorList>
            <person name="Korhonen P.K."/>
            <person name="Edoardo P."/>
            <person name="Giuseppe L.R."/>
            <person name="Gasser R.B."/>
        </authorList>
    </citation>
    <scope>NUCLEOTIDE SEQUENCE [LARGE SCALE GENOMIC DNA]</scope>
    <source>
        <strain evidence="1">ISS1029</strain>
    </source>
</reference>
<proteinExistence type="predicted"/>
<dbReference type="EMBL" id="JYDP01000330">
    <property type="protein sequence ID" value="KRZ01144.1"/>
    <property type="molecule type" value="Genomic_DNA"/>
</dbReference>